<evidence type="ECO:0000313" key="10">
    <source>
        <dbReference type="Proteomes" id="UP000004671"/>
    </source>
</evidence>
<evidence type="ECO:0000256" key="1">
    <source>
        <dbReference type="ARBA" id="ARBA00004651"/>
    </source>
</evidence>
<dbReference type="EMBL" id="CP018099">
    <property type="protein sequence ID" value="APF19374.1"/>
    <property type="molecule type" value="Genomic_DNA"/>
</dbReference>
<evidence type="ECO:0000256" key="2">
    <source>
        <dbReference type="ARBA" id="ARBA00022448"/>
    </source>
</evidence>
<dbReference type="NCBIfam" id="NF004905">
    <property type="entry name" value="PRK06265.1-5"/>
    <property type="match status" value="1"/>
</dbReference>
<organism evidence="9 10">
    <name type="scientific">Caldithrix abyssi DSM 13497</name>
    <dbReference type="NCBI Taxonomy" id="880073"/>
    <lineage>
        <taxon>Bacteria</taxon>
        <taxon>Pseudomonadati</taxon>
        <taxon>Calditrichota</taxon>
        <taxon>Calditrichia</taxon>
        <taxon>Calditrichales</taxon>
        <taxon>Calditrichaceae</taxon>
        <taxon>Caldithrix</taxon>
    </lineage>
</organism>
<feature type="transmembrane region" description="Helical" evidence="7">
    <location>
        <begin position="130"/>
        <end position="154"/>
    </location>
</feature>
<keyword evidence="6 7" id="KW-0472">Membrane</keyword>
<sequence length="198" mass="21048">MHISDGVLNGTVCMGGYAITALITAYSLKKMSTEDIPKISVVTSAFFIASLIHIKIGPTSVHLVLNGLVGILLGMAAFPSILIGLLLQAFIFGHGGITTLGVNAVIMGVPALIAHALFRLRKLNTAKTFVLFLAFLSGGIAIFISSLLLALFLVFSEKEFVTVAKIAVVSNIPVMLIEATICLLVVKFLLQVKPRLLE</sequence>
<dbReference type="Pfam" id="PF01891">
    <property type="entry name" value="CbiM"/>
    <property type="match status" value="1"/>
</dbReference>
<dbReference type="PANTHER" id="PTHR34229:SF1">
    <property type="entry name" value="METAL TRANSPORT PROTEIN HI_1621-RELATED"/>
    <property type="match status" value="1"/>
</dbReference>
<dbReference type="EMBL" id="CM001402">
    <property type="protein sequence ID" value="EHO43275.1"/>
    <property type="molecule type" value="Genomic_DNA"/>
</dbReference>
<evidence type="ECO:0000313" key="8">
    <source>
        <dbReference type="EMBL" id="APF19374.1"/>
    </source>
</evidence>
<feature type="transmembrane region" description="Helical" evidence="7">
    <location>
        <begin position="63"/>
        <end position="91"/>
    </location>
</feature>
<feature type="transmembrane region" description="Helical" evidence="7">
    <location>
        <begin position="39"/>
        <end position="56"/>
    </location>
</feature>
<comment type="subcellular location">
    <subcellularLocation>
        <location evidence="1">Cell membrane</location>
        <topology evidence="1">Multi-pass membrane protein</topology>
    </subcellularLocation>
</comment>
<dbReference type="HOGENOM" id="CLU_052508_1_0_0"/>
<dbReference type="Gene3D" id="1.10.1760.20">
    <property type="match status" value="1"/>
</dbReference>
<dbReference type="Proteomes" id="UP000004671">
    <property type="component" value="Chromosome"/>
</dbReference>
<dbReference type="NCBIfam" id="NF004909">
    <property type="entry name" value="PRK06265.2-5"/>
    <property type="match status" value="1"/>
</dbReference>
<keyword evidence="3" id="KW-1003">Cell membrane</keyword>
<keyword evidence="10" id="KW-1185">Reference proteome</keyword>
<dbReference type="PANTHER" id="PTHR34229">
    <property type="entry name" value="METAL TRANSPORT PROTEIN HI_1621-RELATED"/>
    <property type="match status" value="1"/>
</dbReference>
<reference evidence="9 10" key="1">
    <citation type="submission" date="2011-09" db="EMBL/GenBank/DDBJ databases">
        <title>The permanent draft genome of Caldithrix abyssi DSM 13497.</title>
        <authorList>
            <consortium name="US DOE Joint Genome Institute (JGI-PGF)"/>
            <person name="Lucas S."/>
            <person name="Han J."/>
            <person name="Lapidus A."/>
            <person name="Bruce D."/>
            <person name="Goodwin L."/>
            <person name="Pitluck S."/>
            <person name="Peters L."/>
            <person name="Kyrpides N."/>
            <person name="Mavromatis K."/>
            <person name="Ivanova N."/>
            <person name="Mikhailova N."/>
            <person name="Chertkov O."/>
            <person name="Detter J.C."/>
            <person name="Tapia R."/>
            <person name="Han C."/>
            <person name="Land M."/>
            <person name="Hauser L."/>
            <person name="Markowitz V."/>
            <person name="Cheng J.-F."/>
            <person name="Hugenholtz P."/>
            <person name="Woyke T."/>
            <person name="Wu D."/>
            <person name="Spring S."/>
            <person name="Brambilla E."/>
            <person name="Klenk H.-P."/>
            <person name="Eisen J.A."/>
        </authorList>
    </citation>
    <scope>NUCLEOTIDE SEQUENCE [LARGE SCALE GENOMIC DNA]</scope>
    <source>
        <strain evidence="9 10">DSM 13497</strain>
    </source>
</reference>
<evidence type="ECO:0000256" key="3">
    <source>
        <dbReference type="ARBA" id="ARBA00022475"/>
    </source>
</evidence>
<evidence type="ECO:0000256" key="4">
    <source>
        <dbReference type="ARBA" id="ARBA00022692"/>
    </source>
</evidence>
<dbReference type="KEGG" id="caby:Cabys_2625"/>
<evidence type="ECO:0000256" key="7">
    <source>
        <dbReference type="SAM" id="Phobius"/>
    </source>
</evidence>
<dbReference type="RefSeq" id="WP_006930848.1">
    <property type="nucleotide sequence ID" value="NZ_CM001402.1"/>
</dbReference>
<reference evidence="8 11" key="2">
    <citation type="submission" date="2016-11" db="EMBL/GenBank/DDBJ databases">
        <title>Genomic analysis of Caldithrix abyssi and proposal of a novel bacterial phylum Caldithrichaeota.</title>
        <authorList>
            <person name="Kublanov I."/>
            <person name="Sigalova O."/>
            <person name="Gavrilov S."/>
            <person name="Lebedinsky A."/>
            <person name="Ivanova N."/>
            <person name="Daum C."/>
            <person name="Reddy T."/>
            <person name="Klenk H.P."/>
            <person name="Goker M."/>
            <person name="Reva O."/>
            <person name="Miroshnichenko M."/>
            <person name="Kyprides N."/>
            <person name="Woyke T."/>
            <person name="Gelfand M."/>
        </authorList>
    </citation>
    <scope>NUCLEOTIDE SEQUENCE [LARGE SCALE GENOMIC DNA]</scope>
    <source>
        <strain evidence="8 11">LF13</strain>
    </source>
</reference>
<keyword evidence="2" id="KW-0813">Transport</keyword>
<dbReference type="PaxDb" id="880073-Calab_3678"/>
<dbReference type="OrthoDB" id="9809846at2"/>
<protein>
    <submittedName>
        <fullName evidence="9">Cobalamin (Vitamin B12) biosynthesis CbiM protein</fullName>
    </submittedName>
    <submittedName>
        <fullName evidence="8">Cobalt/nickel transport system permease protein</fullName>
    </submittedName>
</protein>
<feature type="transmembrane region" description="Helical" evidence="7">
    <location>
        <begin position="97"/>
        <end position="118"/>
    </location>
</feature>
<evidence type="ECO:0000313" key="11">
    <source>
        <dbReference type="Proteomes" id="UP000183868"/>
    </source>
</evidence>
<dbReference type="InterPro" id="IPR002751">
    <property type="entry name" value="CbiM/NikMN"/>
</dbReference>
<evidence type="ECO:0000313" key="9">
    <source>
        <dbReference type="EMBL" id="EHO43275.1"/>
    </source>
</evidence>
<keyword evidence="5 7" id="KW-1133">Transmembrane helix</keyword>
<dbReference type="GO" id="GO:0005886">
    <property type="term" value="C:plasma membrane"/>
    <property type="evidence" value="ECO:0007669"/>
    <property type="project" value="UniProtKB-SubCell"/>
</dbReference>
<dbReference type="AlphaFoldDB" id="H1XNN7"/>
<accession>H1XNN7</accession>
<dbReference type="eggNOG" id="COG0310">
    <property type="taxonomic scope" value="Bacteria"/>
</dbReference>
<proteinExistence type="predicted"/>
<dbReference type="GO" id="GO:0000041">
    <property type="term" value="P:transition metal ion transport"/>
    <property type="evidence" value="ECO:0007669"/>
    <property type="project" value="InterPro"/>
</dbReference>
<dbReference type="InParanoid" id="H1XNN7"/>
<keyword evidence="4 7" id="KW-0812">Transmembrane</keyword>
<feature type="transmembrane region" description="Helical" evidence="7">
    <location>
        <begin position="166"/>
        <end position="190"/>
    </location>
</feature>
<gene>
    <name evidence="8" type="ORF">Cabys_2625</name>
    <name evidence="9" type="ORF">Calab_3678</name>
</gene>
<name>H1XNN7_CALAY</name>
<dbReference type="STRING" id="880073.Cabys_2625"/>
<evidence type="ECO:0000256" key="5">
    <source>
        <dbReference type="ARBA" id="ARBA00022989"/>
    </source>
</evidence>
<dbReference type="Proteomes" id="UP000183868">
    <property type="component" value="Chromosome"/>
</dbReference>
<feature type="transmembrane region" description="Helical" evidence="7">
    <location>
        <begin position="7"/>
        <end position="27"/>
    </location>
</feature>
<evidence type="ECO:0000256" key="6">
    <source>
        <dbReference type="ARBA" id="ARBA00023136"/>
    </source>
</evidence>